<dbReference type="GO" id="GO:0004788">
    <property type="term" value="F:thiamine diphosphokinase activity"/>
    <property type="evidence" value="ECO:0007669"/>
    <property type="project" value="UniProtKB-UniRule"/>
</dbReference>
<feature type="domain" description="Thiamin pyrophosphokinase thiamin-binding" evidence="6">
    <location>
        <begin position="127"/>
        <end position="206"/>
    </location>
</feature>
<dbReference type="PANTHER" id="PTHR41299">
    <property type="entry name" value="THIAMINE PYROPHOSPHOKINASE"/>
    <property type="match status" value="1"/>
</dbReference>
<dbReference type="GO" id="GO:0030975">
    <property type="term" value="F:thiamine binding"/>
    <property type="evidence" value="ECO:0007669"/>
    <property type="project" value="InterPro"/>
</dbReference>
<dbReference type="PANTHER" id="PTHR41299:SF1">
    <property type="entry name" value="THIAMINE PYROPHOSPHOKINASE"/>
    <property type="match status" value="1"/>
</dbReference>
<dbReference type="EMBL" id="FQZP01000048">
    <property type="protein sequence ID" value="SHJ38517.1"/>
    <property type="molecule type" value="Genomic_DNA"/>
</dbReference>
<evidence type="ECO:0000259" key="6">
    <source>
        <dbReference type="SMART" id="SM00983"/>
    </source>
</evidence>
<reference evidence="7 8" key="1">
    <citation type="submission" date="2016-11" db="EMBL/GenBank/DDBJ databases">
        <authorList>
            <person name="Varghese N."/>
            <person name="Submissions S."/>
        </authorList>
    </citation>
    <scope>NUCLEOTIDE SEQUENCE [LARGE SCALE GENOMIC DNA]</scope>
    <source>
        <strain evidence="7 8">DSM 19027</strain>
    </source>
</reference>
<dbReference type="GO" id="GO:0005524">
    <property type="term" value="F:ATP binding"/>
    <property type="evidence" value="ECO:0007669"/>
    <property type="project" value="UniProtKB-KW"/>
</dbReference>
<name>A0A1M6IVP7_9FIRM</name>
<dbReference type="InterPro" id="IPR007373">
    <property type="entry name" value="Thiamin_PyroPKinase_B1-bd"/>
</dbReference>
<dbReference type="CDD" id="cd07995">
    <property type="entry name" value="TPK"/>
    <property type="match status" value="1"/>
</dbReference>
<dbReference type="Pfam" id="PF04265">
    <property type="entry name" value="TPK_B1_binding"/>
    <property type="match status" value="1"/>
</dbReference>
<dbReference type="InterPro" id="IPR007371">
    <property type="entry name" value="TPK_catalytic"/>
</dbReference>
<dbReference type="SMART" id="SM00983">
    <property type="entry name" value="TPK_B1_binding"/>
    <property type="match status" value="1"/>
</dbReference>
<keyword evidence="4" id="KW-0067">ATP-binding</keyword>
<evidence type="ECO:0000256" key="5">
    <source>
        <dbReference type="NCBIfam" id="TIGR01378"/>
    </source>
</evidence>
<keyword evidence="1" id="KW-0808">Transferase</keyword>
<protein>
    <recommendedName>
        <fullName evidence="5">Thiamine diphosphokinase</fullName>
        <ecNumber evidence="5">2.7.6.2</ecNumber>
    </recommendedName>
</protein>
<evidence type="ECO:0000256" key="4">
    <source>
        <dbReference type="ARBA" id="ARBA00022840"/>
    </source>
</evidence>
<accession>A0A1M6IVP7</accession>
<organism evidence="7 8">
    <name type="scientific">Thermoclostridium caenicola</name>
    <dbReference type="NCBI Taxonomy" id="659425"/>
    <lineage>
        <taxon>Bacteria</taxon>
        <taxon>Bacillati</taxon>
        <taxon>Bacillota</taxon>
        <taxon>Clostridia</taxon>
        <taxon>Eubacteriales</taxon>
        <taxon>Oscillospiraceae</taxon>
        <taxon>Thermoclostridium</taxon>
    </lineage>
</organism>
<dbReference type="EC" id="2.7.6.2" evidence="5"/>
<dbReference type="InterPro" id="IPR036371">
    <property type="entry name" value="TPK_B1-bd_sf"/>
</dbReference>
<evidence type="ECO:0000313" key="7">
    <source>
        <dbReference type="EMBL" id="SHJ38517.1"/>
    </source>
</evidence>
<dbReference type="GO" id="GO:0009229">
    <property type="term" value="P:thiamine diphosphate biosynthetic process"/>
    <property type="evidence" value="ECO:0007669"/>
    <property type="project" value="InterPro"/>
</dbReference>
<evidence type="ECO:0000256" key="2">
    <source>
        <dbReference type="ARBA" id="ARBA00022741"/>
    </source>
</evidence>
<keyword evidence="2" id="KW-0547">Nucleotide-binding</keyword>
<dbReference type="GO" id="GO:0016301">
    <property type="term" value="F:kinase activity"/>
    <property type="evidence" value="ECO:0007669"/>
    <property type="project" value="UniProtKB-KW"/>
</dbReference>
<dbReference type="SUPFAM" id="SSF63999">
    <property type="entry name" value="Thiamin pyrophosphokinase, catalytic domain"/>
    <property type="match status" value="1"/>
</dbReference>
<proteinExistence type="predicted"/>
<dbReference type="InterPro" id="IPR036759">
    <property type="entry name" value="TPK_catalytic_sf"/>
</dbReference>
<dbReference type="InterPro" id="IPR006282">
    <property type="entry name" value="Thi_PPkinase"/>
</dbReference>
<keyword evidence="8" id="KW-1185">Reference proteome</keyword>
<evidence type="ECO:0000313" key="8">
    <source>
        <dbReference type="Proteomes" id="UP000324781"/>
    </source>
</evidence>
<gene>
    <name evidence="7" type="ORF">SAMN05444373_10489</name>
</gene>
<dbReference type="InterPro" id="IPR053149">
    <property type="entry name" value="TPK"/>
</dbReference>
<evidence type="ECO:0000256" key="3">
    <source>
        <dbReference type="ARBA" id="ARBA00022777"/>
    </source>
</evidence>
<keyword evidence="3 7" id="KW-0418">Kinase</keyword>
<dbReference type="Gene3D" id="3.40.50.10240">
    <property type="entry name" value="Thiamin pyrophosphokinase, catalytic domain"/>
    <property type="match status" value="1"/>
</dbReference>
<dbReference type="NCBIfam" id="TIGR01378">
    <property type="entry name" value="thi_PPkinase"/>
    <property type="match status" value="1"/>
</dbReference>
<dbReference type="Pfam" id="PF04263">
    <property type="entry name" value="TPK_catalytic"/>
    <property type="match status" value="1"/>
</dbReference>
<dbReference type="AlphaFoldDB" id="A0A1M6IVP7"/>
<dbReference type="RefSeq" id="WP_149679337.1">
    <property type="nucleotide sequence ID" value="NZ_DAONMB010000051.1"/>
</dbReference>
<dbReference type="Proteomes" id="UP000324781">
    <property type="component" value="Unassembled WGS sequence"/>
</dbReference>
<dbReference type="GO" id="GO:0006772">
    <property type="term" value="P:thiamine metabolic process"/>
    <property type="evidence" value="ECO:0007669"/>
    <property type="project" value="UniProtKB-UniRule"/>
</dbReference>
<evidence type="ECO:0000256" key="1">
    <source>
        <dbReference type="ARBA" id="ARBA00022679"/>
    </source>
</evidence>
<dbReference type="OrthoDB" id="9804377at2"/>
<dbReference type="SUPFAM" id="SSF63862">
    <property type="entry name" value="Thiamin pyrophosphokinase, substrate-binding domain"/>
    <property type="match status" value="1"/>
</dbReference>
<sequence>MKAVVVGSGDPVGPELLKERCLDADIIIAADGGGLYLYEAGIVPDVLIGDFDSIPSDVLDFFRSQKKVAICSFSREKDFTDMELAVEMAVSRGADEVCILSATGTRLDHSAGNILLLYSLLQKGIRGWVEDANNRVYLTQGRMELKRLDNWKVSLIAISPEVNGVTTSGLQYPLMNDTLVLGSCRGVSNEFASDTAVISVEKGLLMVILSRG</sequence>